<sequence length="233" mass="26323">MGKSSRKWITHYSSSHDILLVGEGNFSFSACLASAFGTATNVVATSLDSEETLLRKYGSDIKTTLEELKELGCSVMHGVDVMTMSQHPLLCHTLFDRIVFNFPHAGFQYSRDKSSKLHQNLVRRFLRNAKELFVENGEIHITHKISYPYSEWEIEEVAEEEDLFLREEVEFNEGDYPGYVNKKGSGPNSNRTFAVGLCSTFKFVKTLSKKTRKKRLAKAAEFAQLNASSMSLS</sequence>
<dbReference type="PANTHER" id="PTHR11538:SF89">
    <property type="entry name" value="PROTEIN, PUTATIVE (DUF2431)-RELATED"/>
    <property type="match status" value="1"/>
</dbReference>
<dbReference type="GeneID" id="111443349"/>
<dbReference type="PANTHER" id="PTHR11538">
    <property type="entry name" value="PHENYLALANYL-TRNA SYNTHETASE"/>
    <property type="match status" value="1"/>
</dbReference>
<dbReference type="RefSeq" id="XP_022936898.1">
    <property type="nucleotide sequence ID" value="XM_023081130.1"/>
</dbReference>
<organism evidence="2 3">
    <name type="scientific">Cucurbita moschata</name>
    <name type="common">Winter crookneck squash</name>
    <name type="synonym">Cucurbita pepo var. moschata</name>
    <dbReference type="NCBI Taxonomy" id="3662"/>
    <lineage>
        <taxon>Eukaryota</taxon>
        <taxon>Viridiplantae</taxon>
        <taxon>Streptophyta</taxon>
        <taxon>Embryophyta</taxon>
        <taxon>Tracheophyta</taxon>
        <taxon>Spermatophyta</taxon>
        <taxon>Magnoliopsida</taxon>
        <taxon>eudicotyledons</taxon>
        <taxon>Gunneridae</taxon>
        <taxon>Pentapetalae</taxon>
        <taxon>rosids</taxon>
        <taxon>fabids</taxon>
        <taxon>Cucurbitales</taxon>
        <taxon>Cucurbitaceae</taxon>
        <taxon>Cucurbiteae</taxon>
        <taxon>Cucurbita</taxon>
    </lineage>
</organism>
<feature type="domain" description="25S rRNA (uridine-N(3))-methyltransferase BMT5-like" evidence="1">
    <location>
        <begin position="19"/>
        <end position="182"/>
    </location>
</feature>
<name>A0A6J1FEI5_CUCMO</name>
<dbReference type="Proteomes" id="UP000504609">
    <property type="component" value="Unplaced"/>
</dbReference>
<accession>A0A6J1FEI5</accession>
<dbReference type="AlphaFoldDB" id="A0A6J1FEI5"/>
<dbReference type="GO" id="GO:0005737">
    <property type="term" value="C:cytoplasm"/>
    <property type="evidence" value="ECO:0007669"/>
    <property type="project" value="TreeGrafter"/>
</dbReference>
<evidence type="ECO:0000313" key="2">
    <source>
        <dbReference type="Proteomes" id="UP000504609"/>
    </source>
</evidence>
<proteinExistence type="predicted"/>
<evidence type="ECO:0000313" key="3">
    <source>
        <dbReference type="RefSeq" id="XP_022936898.1"/>
    </source>
</evidence>
<dbReference type="InterPro" id="IPR019446">
    <property type="entry name" value="BMT5-like"/>
</dbReference>
<gene>
    <name evidence="3" type="primary">LOC111443349</name>
</gene>
<keyword evidence="2" id="KW-1185">Reference proteome</keyword>
<protein>
    <submittedName>
        <fullName evidence="3">Uncharacterized protein At4g26485 isoform X1</fullName>
    </submittedName>
</protein>
<dbReference type="KEGG" id="cmos:111443349"/>
<evidence type="ECO:0000259" key="1">
    <source>
        <dbReference type="Pfam" id="PF10354"/>
    </source>
</evidence>
<reference evidence="3" key="1">
    <citation type="submission" date="2025-08" db="UniProtKB">
        <authorList>
            <consortium name="RefSeq"/>
        </authorList>
    </citation>
    <scope>IDENTIFICATION</scope>
    <source>
        <tissue evidence="3">Young leaves</tissue>
    </source>
</reference>
<dbReference type="GO" id="GO:0070475">
    <property type="term" value="P:rRNA base methylation"/>
    <property type="evidence" value="ECO:0007669"/>
    <property type="project" value="InterPro"/>
</dbReference>
<dbReference type="Pfam" id="PF10354">
    <property type="entry name" value="BMT5-like"/>
    <property type="match status" value="1"/>
</dbReference>
<dbReference type="GO" id="GO:0070042">
    <property type="term" value="F:rRNA (uridine-N3-)-methyltransferase activity"/>
    <property type="evidence" value="ECO:0007669"/>
    <property type="project" value="InterPro"/>
</dbReference>